<evidence type="ECO:0000259" key="2">
    <source>
        <dbReference type="PROSITE" id="PS50995"/>
    </source>
</evidence>
<name>A0A0A3XIH0_BRAJP</name>
<feature type="compositionally biased region" description="Polar residues" evidence="1">
    <location>
        <begin position="1"/>
        <end position="15"/>
    </location>
</feature>
<dbReference type="Pfam" id="PF12802">
    <property type="entry name" value="MarR_2"/>
    <property type="match status" value="1"/>
</dbReference>
<dbReference type="PANTHER" id="PTHR33164:SF43">
    <property type="entry name" value="HTH-TYPE TRANSCRIPTIONAL REPRESSOR YETL"/>
    <property type="match status" value="1"/>
</dbReference>
<dbReference type="Gene3D" id="1.10.10.10">
    <property type="entry name" value="Winged helix-like DNA-binding domain superfamily/Winged helix DNA-binding domain"/>
    <property type="match status" value="1"/>
</dbReference>
<dbReference type="SMART" id="SM00347">
    <property type="entry name" value="HTH_MARR"/>
    <property type="match status" value="1"/>
</dbReference>
<protein>
    <submittedName>
        <fullName evidence="3">MarR family transcriptional regulator</fullName>
    </submittedName>
</protein>
<feature type="domain" description="HTH marR-type" evidence="2">
    <location>
        <begin position="23"/>
        <end position="156"/>
    </location>
</feature>
<dbReference type="AlphaFoldDB" id="A0A0A3XIH0"/>
<feature type="region of interest" description="Disordered" evidence="1">
    <location>
        <begin position="1"/>
        <end position="21"/>
    </location>
</feature>
<sequence>MAQSKRNTTRPSSAAPSKGGAMREADYAALAQFRYQLRTFLAFSEAAAQSAGLTPQQHQALLAIKGLAAPDGASVGDIARFLLIRHHTAVELVDRMAKLKLIGREADPQDARRVLVRLTAKGEQKLRSLSRIHLDELGAAAPALAKILRSFRAKAR</sequence>
<dbReference type="EMBL" id="JRPN01000035">
    <property type="protein sequence ID" value="KGT74217.1"/>
    <property type="molecule type" value="Genomic_DNA"/>
</dbReference>
<dbReference type="InterPro" id="IPR036388">
    <property type="entry name" value="WH-like_DNA-bd_sf"/>
</dbReference>
<gene>
    <name evidence="3" type="ORF">MA20_39675</name>
</gene>
<dbReference type="InterPro" id="IPR000835">
    <property type="entry name" value="HTH_MarR-typ"/>
</dbReference>
<dbReference type="Proteomes" id="UP000030377">
    <property type="component" value="Unassembled WGS sequence"/>
</dbReference>
<dbReference type="GO" id="GO:0006950">
    <property type="term" value="P:response to stress"/>
    <property type="evidence" value="ECO:0007669"/>
    <property type="project" value="TreeGrafter"/>
</dbReference>
<dbReference type="PANTHER" id="PTHR33164">
    <property type="entry name" value="TRANSCRIPTIONAL REGULATOR, MARR FAMILY"/>
    <property type="match status" value="1"/>
</dbReference>
<dbReference type="SUPFAM" id="SSF46785">
    <property type="entry name" value="Winged helix' DNA-binding domain"/>
    <property type="match status" value="1"/>
</dbReference>
<dbReference type="RefSeq" id="WP_041960055.1">
    <property type="nucleotide sequence ID" value="NZ_JRPN01000035.1"/>
</dbReference>
<comment type="caution">
    <text evidence="3">The sequence shown here is derived from an EMBL/GenBank/DDBJ whole genome shotgun (WGS) entry which is preliminary data.</text>
</comment>
<accession>A0A0A3XIH0</accession>
<evidence type="ECO:0000256" key="1">
    <source>
        <dbReference type="SAM" id="MobiDB-lite"/>
    </source>
</evidence>
<dbReference type="STRING" id="375.BKD09_RS01090"/>
<evidence type="ECO:0000313" key="3">
    <source>
        <dbReference type="EMBL" id="KGT74217.1"/>
    </source>
</evidence>
<evidence type="ECO:0000313" key="4">
    <source>
        <dbReference type="Proteomes" id="UP000030377"/>
    </source>
</evidence>
<dbReference type="GO" id="GO:0003700">
    <property type="term" value="F:DNA-binding transcription factor activity"/>
    <property type="evidence" value="ECO:0007669"/>
    <property type="project" value="InterPro"/>
</dbReference>
<dbReference type="InterPro" id="IPR039422">
    <property type="entry name" value="MarR/SlyA-like"/>
</dbReference>
<proteinExistence type="predicted"/>
<organism evidence="3 4">
    <name type="scientific">Bradyrhizobium japonicum</name>
    <dbReference type="NCBI Taxonomy" id="375"/>
    <lineage>
        <taxon>Bacteria</taxon>
        <taxon>Pseudomonadati</taxon>
        <taxon>Pseudomonadota</taxon>
        <taxon>Alphaproteobacteria</taxon>
        <taxon>Hyphomicrobiales</taxon>
        <taxon>Nitrobacteraceae</taxon>
        <taxon>Bradyrhizobium</taxon>
    </lineage>
</organism>
<dbReference type="PROSITE" id="PS50995">
    <property type="entry name" value="HTH_MARR_2"/>
    <property type="match status" value="1"/>
</dbReference>
<dbReference type="InterPro" id="IPR036390">
    <property type="entry name" value="WH_DNA-bd_sf"/>
</dbReference>
<reference evidence="3 4" key="1">
    <citation type="submission" date="2014-09" db="EMBL/GenBank/DDBJ databases">
        <title>Draft genome of Bradyrhizobium japonicum Is-34.</title>
        <authorList>
            <person name="Tsurumaru H."/>
            <person name="Yamakawa T."/>
            <person name="Hashimoto S."/>
            <person name="Okizaki K."/>
            <person name="Kanesaki Y."/>
            <person name="Yoshikawa H."/>
            <person name="Yajima S."/>
        </authorList>
    </citation>
    <scope>NUCLEOTIDE SEQUENCE [LARGE SCALE GENOMIC DNA]</scope>
    <source>
        <strain evidence="3 4">Is-34</strain>
    </source>
</reference>